<organism evidence="1 2">
    <name type="scientific">Vitis vinifera</name>
    <name type="common">Grape</name>
    <dbReference type="NCBI Taxonomy" id="29760"/>
    <lineage>
        <taxon>Eukaryota</taxon>
        <taxon>Viridiplantae</taxon>
        <taxon>Streptophyta</taxon>
        <taxon>Embryophyta</taxon>
        <taxon>Tracheophyta</taxon>
        <taxon>Spermatophyta</taxon>
        <taxon>Magnoliopsida</taxon>
        <taxon>eudicotyledons</taxon>
        <taxon>Gunneridae</taxon>
        <taxon>Pentapetalae</taxon>
        <taxon>rosids</taxon>
        <taxon>Vitales</taxon>
        <taxon>Vitaceae</taxon>
        <taxon>Viteae</taxon>
        <taxon>Vitis</taxon>
    </lineage>
</organism>
<sequence>MKRYRNGEIWDFELEMPVSQMGLRLFWAWMVAPLQPSVSVCPSFPLSDRPLPDPVPFLPVLWLAVLITTVSEVKKKGKEGQSIDGKHAGRLLLEEEVPIRLSRSLKFLDSHIRMTIDLLSSVNGQGESLSGSLGLPALWCYKLNLLGALGVTLGSTAF</sequence>
<evidence type="ECO:0000313" key="1">
    <source>
        <dbReference type="EMBL" id="RVW82278.1"/>
    </source>
</evidence>
<reference evidence="1 2" key="1">
    <citation type="journal article" date="2018" name="PLoS Genet.">
        <title>Population sequencing reveals clonal diversity and ancestral inbreeding in the grapevine cultivar Chardonnay.</title>
        <authorList>
            <person name="Roach M.J."/>
            <person name="Johnson D.L."/>
            <person name="Bohlmann J."/>
            <person name="van Vuuren H.J."/>
            <person name="Jones S.J."/>
            <person name="Pretorius I.S."/>
            <person name="Schmidt S.A."/>
            <person name="Borneman A.R."/>
        </authorList>
    </citation>
    <scope>NUCLEOTIDE SEQUENCE [LARGE SCALE GENOMIC DNA]</scope>
    <source>
        <strain evidence="2">cv. Chardonnay</strain>
        <tissue evidence="1">Leaf</tissue>
    </source>
</reference>
<evidence type="ECO:0000313" key="2">
    <source>
        <dbReference type="Proteomes" id="UP000288805"/>
    </source>
</evidence>
<dbReference type="AlphaFoldDB" id="A0A438HCT7"/>
<gene>
    <name evidence="1" type="ORF">CK203_041680</name>
</gene>
<dbReference type="Proteomes" id="UP000288805">
    <property type="component" value="Unassembled WGS sequence"/>
</dbReference>
<dbReference type="EMBL" id="QGNW01000242">
    <property type="protein sequence ID" value="RVW82278.1"/>
    <property type="molecule type" value="Genomic_DNA"/>
</dbReference>
<comment type="caution">
    <text evidence="1">The sequence shown here is derived from an EMBL/GenBank/DDBJ whole genome shotgun (WGS) entry which is preliminary data.</text>
</comment>
<proteinExistence type="predicted"/>
<protein>
    <submittedName>
        <fullName evidence="1">Uncharacterized protein</fullName>
    </submittedName>
</protein>
<accession>A0A438HCT7</accession>
<name>A0A438HCT7_VITVI</name>